<accession>A0A091E8H3</accession>
<feature type="compositionally biased region" description="Basic and acidic residues" evidence="1">
    <location>
        <begin position="55"/>
        <end position="66"/>
    </location>
</feature>
<gene>
    <name evidence="2" type="ORF">H920_07108</name>
</gene>
<reference evidence="2 3" key="1">
    <citation type="submission" date="2013-11" db="EMBL/GenBank/DDBJ databases">
        <title>The Damaraland mole rat (Fukomys damarensis) genome and evolution of African mole rats.</title>
        <authorList>
            <person name="Gladyshev V.N."/>
            <person name="Fang X."/>
        </authorList>
    </citation>
    <scope>NUCLEOTIDE SEQUENCE [LARGE SCALE GENOMIC DNA]</scope>
    <source>
        <tissue evidence="2">Liver</tissue>
    </source>
</reference>
<proteinExistence type="predicted"/>
<organism evidence="2 3">
    <name type="scientific">Fukomys damarensis</name>
    <name type="common">Damaraland mole rat</name>
    <name type="synonym">Cryptomys damarensis</name>
    <dbReference type="NCBI Taxonomy" id="885580"/>
    <lineage>
        <taxon>Eukaryota</taxon>
        <taxon>Metazoa</taxon>
        <taxon>Chordata</taxon>
        <taxon>Craniata</taxon>
        <taxon>Vertebrata</taxon>
        <taxon>Euteleostomi</taxon>
        <taxon>Mammalia</taxon>
        <taxon>Eutheria</taxon>
        <taxon>Euarchontoglires</taxon>
        <taxon>Glires</taxon>
        <taxon>Rodentia</taxon>
        <taxon>Hystricomorpha</taxon>
        <taxon>Bathyergidae</taxon>
        <taxon>Fukomys</taxon>
    </lineage>
</organism>
<keyword evidence="3" id="KW-1185">Reference proteome</keyword>
<dbReference type="AlphaFoldDB" id="A0A091E8H3"/>
<name>A0A091E8H3_FUKDA</name>
<protein>
    <submittedName>
        <fullName evidence="2">Uncharacterized protein</fullName>
    </submittedName>
</protein>
<evidence type="ECO:0000256" key="1">
    <source>
        <dbReference type="SAM" id="MobiDB-lite"/>
    </source>
</evidence>
<dbReference type="EMBL" id="KN122275">
    <property type="protein sequence ID" value="KFO31466.1"/>
    <property type="molecule type" value="Genomic_DNA"/>
</dbReference>
<feature type="region of interest" description="Disordered" evidence="1">
    <location>
        <begin position="138"/>
        <end position="177"/>
    </location>
</feature>
<sequence>MPPLPQGSHNSTWNTIDIDWNGEVEVQYQASCGPHHPRTLEDCRVLFTVPFFKSGKKDSRRTKTTDNRWGGQDGNPGSRSPEPLFAGPSGRQPRLPNTDRKPLQSGLVCYVFSLVRLVAPAQEQNNTCPWRVSGHAPGLNSQAAVPTASPHREPRALRRHGKRQDGLEGPAKARNAA</sequence>
<feature type="region of interest" description="Disordered" evidence="1">
    <location>
        <begin position="55"/>
        <end position="100"/>
    </location>
</feature>
<dbReference type="Proteomes" id="UP000028990">
    <property type="component" value="Unassembled WGS sequence"/>
</dbReference>
<evidence type="ECO:0000313" key="2">
    <source>
        <dbReference type="EMBL" id="KFO31466.1"/>
    </source>
</evidence>
<evidence type="ECO:0000313" key="3">
    <source>
        <dbReference type="Proteomes" id="UP000028990"/>
    </source>
</evidence>